<gene>
    <name evidence="1" type="ORF">DespoDRAFT_02252</name>
</gene>
<reference evidence="1 2" key="2">
    <citation type="submission" date="2012-02" db="EMBL/GenBank/DDBJ databases">
        <title>Improved High-Quality Draft sequence of Desulfobacter postgatei 2ac9.</title>
        <authorList>
            <consortium name="US DOE Joint Genome Institute"/>
            <person name="Lucas S."/>
            <person name="Han J."/>
            <person name="Lapidus A."/>
            <person name="Cheng J.-F."/>
            <person name="Goodwin L."/>
            <person name="Pitluck S."/>
            <person name="Peters L."/>
            <person name="Ovchinnikova G."/>
            <person name="Held B."/>
            <person name="Detter J.C."/>
            <person name="Han C."/>
            <person name="Tapia R."/>
            <person name="Land M."/>
            <person name="Hauser L."/>
            <person name="Kyrpides N."/>
            <person name="Ivanova N."/>
            <person name="Pagani I."/>
            <person name="Orellana R."/>
            <person name="Lovley D."/>
            <person name="Woyke T."/>
        </authorList>
    </citation>
    <scope>NUCLEOTIDE SEQUENCE [LARGE SCALE GENOMIC DNA]</scope>
    <source>
        <strain evidence="1 2">2ac9</strain>
    </source>
</reference>
<dbReference type="Gene3D" id="3.40.50.1000">
    <property type="entry name" value="HAD superfamily/HAD-like"/>
    <property type="match status" value="1"/>
</dbReference>
<keyword evidence="2" id="KW-1185">Reference proteome</keyword>
<dbReference type="STRING" id="879212.DespoDRAFT_02252"/>
<dbReference type="RefSeq" id="WP_004073599.1">
    <property type="nucleotide sequence ID" value="NZ_CM001488.1"/>
</dbReference>
<evidence type="ECO:0000313" key="1">
    <source>
        <dbReference type="EMBL" id="EIM64127.1"/>
    </source>
</evidence>
<name>I5B3R4_9BACT</name>
<organism evidence="1 2">
    <name type="scientific">Desulfobacter postgatei 2ac9</name>
    <dbReference type="NCBI Taxonomy" id="879212"/>
    <lineage>
        <taxon>Bacteria</taxon>
        <taxon>Pseudomonadati</taxon>
        <taxon>Thermodesulfobacteriota</taxon>
        <taxon>Desulfobacteria</taxon>
        <taxon>Desulfobacterales</taxon>
        <taxon>Desulfobacteraceae</taxon>
        <taxon>Desulfobacter</taxon>
    </lineage>
</organism>
<reference evidence="1 2" key="1">
    <citation type="submission" date="2011-09" db="EMBL/GenBank/DDBJ databases">
        <authorList>
            <consortium name="US DOE Joint Genome Institute (JGI-PGF)"/>
            <person name="Lucas S."/>
            <person name="Han J."/>
            <person name="Lapidus A."/>
            <person name="Cheng J.-F."/>
            <person name="Goodwin L."/>
            <person name="Pitluck S."/>
            <person name="Peters L."/>
            <person name="Land M.L."/>
            <person name="Hauser L."/>
            <person name="Orellana R."/>
            <person name="Lovley D."/>
            <person name="Woyke T.J."/>
        </authorList>
    </citation>
    <scope>NUCLEOTIDE SEQUENCE [LARGE SCALE GENOMIC DNA]</scope>
    <source>
        <strain evidence="1 2">2ac9</strain>
    </source>
</reference>
<evidence type="ECO:0000313" key="2">
    <source>
        <dbReference type="Proteomes" id="UP000005778"/>
    </source>
</evidence>
<evidence type="ECO:0008006" key="3">
    <source>
        <dbReference type="Google" id="ProtNLM"/>
    </source>
</evidence>
<dbReference type="HOGENOM" id="CLU_152446_0_0_7"/>
<dbReference type="InterPro" id="IPR023214">
    <property type="entry name" value="HAD_sf"/>
</dbReference>
<proteinExistence type="predicted"/>
<accession>I5B3R4</accession>
<dbReference type="SUPFAM" id="SSF56784">
    <property type="entry name" value="HAD-like"/>
    <property type="match status" value="1"/>
</dbReference>
<dbReference type="Proteomes" id="UP000005778">
    <property type="component" value="Chromosome"/>
</dbReference>
<sequence length="140" mass="15654">MAVLKKKGGMLSVIKKFLTGMVHNWPDNTDTVSGSSAPGPWYGVDLDGTLAVWDENSTLSRIGAPIPSMVDMVLRMVDNGIRVKIFTARACDPAQIPKIQAWMNQNGLPDLEITNVKDYYMERLYDDRAIRVERNTGRIL</sequence>
<dbReference type="EMBL" id="CM001488">
    <property type="protein sequence ID" value="EIM64127.1"/>
    <property type="molecule type" value="Genomic_DNA"/>
</dbReference>
<dbReference type="eggNOG" id="COG5083">
    <property type="taxonomic scope" value="Bacteria"/>
</dbReference>
<dbReference type="AlphaFoldDB" id="I5B3R4"/>
<dbReference type="InterPro" id="IPR036412">
    <property type="entry name" value="HAD-like_sf"/>
</dbReference>
<protein>
    <recommendedName>
        <fullName evidence="3">Polynucleotide kinase</fullName>
    </recommendedName>
</protein>